<dbReference type="InterPro" id="IPR001810">
    <property type="entry name" value="F-box_dom"/>
</dbReference>
<feature type="compositionally biased region" description="Polar residues" evidence="1">
    <location>
        <begin position="89"/>
        <end position="100"/>
    </location>
</feature>
<dbReference type="AlphaFoldDB" id="A0A232EX46"/>
<reference evidence="3 4" key="1">
    <citation type="journal article" date="2017" name="Curr. Biol.">
        <title>The Evolution of Venom by Co-option of Single-Copy Genes.</title>
        <authorList>
            <person name="Martinson E.O."/>
            <person name="Mrinalini"/>
            <person name="Kelkar Y.D."/>
            <person name="Chang C.H."/>
            <person name="Werren J.H."/>
        </authorList>
    </citation>
    <scope>NUCLEOTIDE SEQUENCE [LARGE SCALE GENOMIC DNA]</scope>
    <source>
        <strain evidence="3 4">Alberta</strain>
        <tissue evidence="3">Whole body</tissue>
    </source>
</reference>
<proteinExistence type="predicted"/>
<dbReference type="STRING" id="543379.A0A232EX46"/>
<evidence type="ECO:0000313" key="4">
    <source>
        <dbReference type="Proteomes" id="UP000215335"/>
    </source>
</evidence>
<dbReference type="PROSITE" id="PS50181">
    <property type="entry name" value="FBOX"/>
    <property type="match status" value="1"/>
</dbReference>
<dbReference type="SUPFAM" id="SSF81383">
    <property type="entry name" value="F-box domain"/>
    <property type="match status" value="1"/>
</dbReference>
<dbReference type="InterPro" id="IPR036047">
    <property type="entry name" value="F-box-like_dom_sf"/>
</dbReference>
<sequence>MDSFHLLMTLINQHSPDDDQPDLDMLKNLPVEISQTILSKLDSDSLLNCALVSRKWLSICKSSRSLRQKVRLHIRSKENVRIINQSITNAPSTSNHSIHQPNHDTYRPSYRPMPPPTNNRSIVIFDDSSISNDTNPTSSTPSVSQQPPSQRRRSTSTKCLLKKTSCLRF</sequence>
<dbReference type="SMART" id="SM00256">
    <property type="entry name" value="FBOX"/>
    <property type="match status" value="1"/>
</dbReference>
<dbReference type="Pfam" id="PF12937">
    <property type="entry name" value="F-box-like"/>
    <property type="match status" value="1"/>
</dbReference>
<accession>A0A232EX46</accession>
<protein>
    <recommendedName>
        <fullName evidence="2">F-box domain-containing protein</fullName>
    </recommendedName>
</protein>
<evidence type="ECO:0000256" key="1">
    <source>
        <dbReference type="SAM" id="MobiDB-lite"/>
    </source>
</evidence>
<evidence type="ECO:0000259" key="2">
    <source>
        <dbReference type="PROSITE" id="PS50181"/>
    </source>
</evidence>
<organism evidence="3 4">
    <name type="scientific">Trichomalopsis sarcophagae</name>
    <dbReference type="NCBI Taxonomy" id="543379"/>
    <lineage>
        <taxon>Eukaryota</taxon>
        <taxon>Metazoa</taxon>
        <taxon>Ecdysozoa</taxon>
        <taxon>Arthropoda</taxon>
        <taxon>Hexapoda</taxon>
        <taxon>Insecta</taxon>
        <taxon>Pterygota</taxon>
        <taxon>Neoptera</taxon>
        <taxon>Endopterygota</taxon>
        <taxon>Hymenoptera</taxon>
        <taxon>Apocrita</taxon>
        <taxon>Proctotrupomorpha</taxon>
        <taxon>Chalcidoidea</taxon>
        <taxon>Pteromalidae</taxon>
        <taxon>Pteromalinae</taxon>
        <taxon>Trichomalopsis</taxon>
    </lineage>
</organism>
<dbReference type="Gene3D" id="1.20.1280.50">
    <property type="match status" value="1"/>
</dbReference>
<name>A0A232EX46_9HYME</name>
<feature type="compositionally biased region" description="Low complexity" evidence="1">
    <location>
        <begin position="126"/>
        <end position="149"/>
    </location>
</feature>
<gene>
    <name evidence="3" type="ORF">TSAR_016775</name>
</gene>
<feature type="domain" description="F-box" evidence="2">
    <location>
        <begin position="23"/>
        <end position="69"/>
    </location>
</feature>
<comment type="caution">
    <text evidence="3">The sequence shown here is derived from an EMBL/GenBank/DDBJ whole genome shotgun (WGS) entry which is preliminary data.</text>
</comment>
<feature type="region of interest" description="Disordered" evidence="1">
    <location>
        <begin position="89"/>
        <end position="157"/>
    </location>
</feature>
<dbReference type="OrthoDB" id="6577359at2759"/>
<evidence type="ECO:0000313" key="3">
    <source>
        <dbReference type="EMBL" id="OXU22893.1"/>
    </source>
</evidence>
<dbReference type="Proteomes" id="UP000215335">
    <property type="component" value="Unassembled WGS sequence"/>
</dbReference>
<keyword evidence="4" id="KW-1185">Reference proteome</keyword>
<dbReference type="EMBL" id="NNAY01001796">
    <property type="protein sequence ID" value="OXU22893.1"/>
    <property type="molecule type" value="Genomic_DNA"/>
</dbReference>